<proteinExistence type="predicted"/>
<evidence type="ECO:0000313" key="2">
    <source>
        <dbReference type="Proteomes" id="UP000326924"/>
    </source>
</evidence>
<keyword evidence="2" id="KW-1185">Reference proteome</keyword>
<dbReference type="InParanoid" id="A0A5J5EJ64"/>
<accession>A0A5J5EJ64</accession>
<protein>
    <recommendedName>
        <fullName evidence="3">Protein kinase domain-containing protein</fullName>
    </recommendedName>
</protein>
<reference evidence="1 2" key="1">
    <citation type="submission" date="2019-09" db="EMBL/GenBank/DDBJ databases">
        <title>Draft genome of the ectomycorrhizal ascomycete Sphaerosporella brunnea.</title>
        <authorList>
            <consortium name="DOE Joint Genome Institute"/>
            <person name="Benucci G.M."/>
            <person name="Marozzi G."/>
            <person name="Antonielli L."/>
            <person name="Sanchez S."/>
            <person name="Marco P."/>
            <person name="Wang X."/>
            <person name="Falini L.B."/>
            <person name="Barry K."/>
            <person name="Haridas S."/>
            <person name="Lipzen A."/>
            <person name="Labutti K."/>
            <person name="Grigoriev I.V."/>
            <person name="Murat C."/>
            <person name="Martin F."/>
            <person name="Albertini E."/>
            <person name="Donnini D."/>
            <person name="Bonito G."/>
        </authorList>
    </citation>
    <scope>NUCLEOTIDE SEQUENCE [LARGE SCALE GENOMIC DNA]</scope>
    <source>
        <strain evidence="1 2">Sb_GMNB300</strain>
    </source>
</reference>
<gene>
    <name evidence="1" type="ORF">FN846DRAFT_912008</name>
</gene>
<name>A0A5J5EJ64_9PEZI</name>
<evidence type="ECO:0000313" key="1">
    <source>
        <dbReference type="EMBL" id="KAA8895231.1"/>
    </source>
</evidence>
<evidence type="ECO:0008006" key="3">
    <source>
        <dbReference type="Google" id="ProtNLM"/>
    </source>
</evidence>
<dbReference type="AlphaFoldDB" id="A0A5J5EJ64"/>
<dbReference type="OrthoDB" id="4062651at2759"/>
<dbReference type="SUPFAM" id="SSF56112">
    <property type="entry name" value="Protein kinase-like (PK-like)"/>
    <property type="match status" value="1"/>
</dbReference>
<dbReference type="InterPro" id="IPR011009">
    <property type="entry name" value="Kinase-like_dom_sf"/>
</dbReference>
<dbReference type="Proteomes" id="UP000326924">
    <property type="component" value="Unassembled WGS sequence"/>
</dbReference>
<dbReference type="EMBL" id="VXIS01000280">
    <property type="protein sequence ID" value="KAA8895231.1"/>
    <property type="molecule type" value="Genomic_DNA"/>
</dbReference>
<sequence length="361" mass="40744">MVNAARLGDKIPGIELIDTHARKDLLPDTCSPDLVISPAGQRKALAHALYGIIELEICDHDELETATHLGLALVAKYCAVDLGTLILYLRHTLALQTGVSDFMPPPLFFSLPSSDLTRRSSERNVFAAFTFNDKVIAVKYTTEAFKVGIVLSDEVERIAHQIQILRRIKSTPGRPLSLPGLEYAFPNDREFGMTPVGQPFTLASLPSVTAMQEMQWDTLSGLEWLHRIGIIHLDLRRNNVSGKPKEVNHHGGLHRICNPEFDITTDTYVPLPLQDLQRWALLVLQCLFPSRFKGLQSHRIKEQLKERIREERKDLANPWGQLKASAVWSRFVAEVIDRDDVACELLEQMAQVYLFPTRVAR</sequence>
<comment type="caution">
    <text evidence="1">The sequence shown here is derived from an EMBL/GenBank/DDBJ whole genome shotgun (WGS) entry which is preliminary data.</text>
</comment>
<organism evidence="1 2">
    <name type="scientific">Sphaerosporella brunnea</name>
    <dbReference type="NCBI Taxonomy" id="1250544"/>
    <lineage>
        <taxon>Eukaryota</taxon>
        <taxon>Fungi</taxon>
        <taxon>Dikarya</taxon>
        <taxon>Ascomycota</taxon>
        <taxon>Pezizomycotina</taxon>
        <taxon>Pezizomycetes</taxon>
        <taxon>Pezizales</taxon>
        <taxon>Pyronemataceae</taxon>
        <taxon>Sphaerosporella</taxon>
    </lineage>
</organism>